<accession>A0A067G3R3</accession>
<keyword evidence="3" id="KW-1185">Reference proteome</keyword>
<organism evidence="2 3">
    <name type="scientific">Citrus sinensis</name>
    <name type="common">Sweet orange</name>
    <name type="synonym">Citrus aurantium var. sinensis</name>
    <dbReference type="NCBI Taxonomy" id="2711"/>
    <lineage>
        <taxon>Eukaryota</taxon>
        <taxon>Viridiplantae</taxon>
        <taxon>Streptophyta</taxon>
        <taxon>Embryophyta</taxon>
        <taxon>Tracheophyta</taxon>
        <taxon>Spermatophyta</taxon>
        <taxon>Magnoliopsida</taxon>
        <taxon>eudicotyledons</taxon>
        <taxon>Gunneridae</taxon>
        <taxon>Pentapetalae</taxon>
        <taxon>rosids</taxon>
        <taxon>malvids</taxon>
        <taxon>Sapindales</taxon>
        <taxon>Rutaceae</taxon>
        <taxon>Aurantioideae</taxon>
        <taxon>Citrus</taxon>
    </lineage>
</organism>
<dbReference type="EMBL" id="KK784891">
    <property type="protein sequence ID" value="KDO70116.1"/>
    <property type="molecule type" value="Genomic_DNA"/>
</dbReference>
<dbReference type="STRING" id="2711.A0A067G3R3"/>
<evidence type="ECO:0000313" key="3">
    <source>
        <dbReference type="Proteomes" id="UP000027120"/>
    </source>
</evidence>
<dbReference type="Gene3D" id="3.30.559.10">
    <property type="entry name" value="Chloramphenicol acetyltransferase-like domain"/>
    <property type="match status" value="2"/>
</dbReference>
<sequence>SNGEIILIHHLKISHSRALDLLYPLAGRFATTYHHHDNTISFFVDCNTAGVDFVHVAADGVSVADILEPIYVLENIEGTSKTFLEVQVAKLKNRIFLACSTNISLVDGTSIWQFFQSWSEIRRGFSFDCIATSISTPPVLECWFPRNIDCPILIPKEKLSLQQLVACNQPLDPEVDVNCLLSIGVRTRLQPQLPQEYVGNIVQRGRDNESESGKGATWNLTTNPLTEYGTGSNASAISNSPRFDVYGNDFGWGKPIAVTGGSASKRNGKATTSARVEKASADIEIRLSVETLQRLQNDAQFMDAASVIT</sequence>
<evidence type="ECO:0000256" key="1">
    <source>
        <dbReference type="ARBA" id="ARBA00022679"/>
    </source>
</evidence>
<reference evidence="2 3" key="1">
    <citation type="submission" date="2014-04" db="EMBL/GenBank/DDBJ databases">
        <authorList>
            <consortium name="International Citrus Genome Consortium"/>
            <person name="Gmitter F."/>
            <person name="Chen C."/>
            <person name="Farmerie W."/>
            <person name="Harkins T."/>
            <person name="Desany B."/>
            <person name="Mohiuddin M."/>
            <person name="Kodira C."/>
            <person name="Borodovsky M."/>
            <person name="Lomsadze A."/>
            <person name="Burns P."/>
            <person name="Jenkins J."/>
            <person name="Prochnik S."/>
            <person name="Shu S."/>
            <person name="Chapman J."/>
            <person name="Pitluck S."/>
            <person name="Schmutz J."/>
            <person name="Rokhsar D."/>
        </authorList>
    </citation>
    <scope>NUCLEOTIDE SEQUENCE</scope>
</reference>
<dbReference type="PANTHER" id="PTHR31896">
    <property type="entry name" value="FAMILY REGULATORY PROTEIN, PUTATIVE (AFU_ORTHOLOGUE AFUA_3G14730)-RELATED"/>
    <property type="match status" value="1"/>
</dbReference>
<dbReference type="PANTHER" id="PTHR31896:SF43">
    <property type="entry name" value="PROTEIN ENHANCED PSEUDOMONAS SUSCEPTIBILITY 1"/>
    <property type="match status" value="1"/>
</dbReference>
<dbReference type="Proteomes" id="UP000027120">
    <property type="component" value="Unassembled WGS sequence"/>
</dbReference>
<keyword evidence="1" id="KW-0808">Transferase</keyword>
<dbReference type="AlphaFoldDB" id="A0A067G3R3"/>
<dbReference type="GO" id="GO:0016747">
    <property type="term" value="F:acyltransferase activity, transferring groups other than amino-acyl groups"/>
    <property type="evidence" value="ECO:0000318"/>
    <property type="project" value="GO_Central"/>
</dbReference>
<protein>
    <submittedName>
        <fullName evidence="2">Uncharacterized protein</fullName>
    </submittedName>
</protein>
<name>A0A067G3R3_CITSI</name>
<feature type="non-terminal residue" evidence="2">
    <location>
        <position position="1"/>
    </location>
</feature>
<dbReference type="InterPro" id="IPR051283">
    <property type="entry name" value="Sec_Metabolite_Acyltrans"/>
</dbReference>
<proteinExistence type="predicted"/>
<dbReference type="GO" id="GO:0005737">
    <property type="term" value="C:cytoplasm"/>
    <property type="evidence" value="ECO:0000318"/>
    <property type="project" value="GO_Central"/>
</dbReference>
<evidence type="ECO:0000313" key="2">
    <source>
        <dbReference type="EMBL" id="KDO70116.1"/>
    </source>
</evidence>
<dbReference type="InterPro" id="IPR023213">
    <property type="entry name" value="CAT-like_dom_sf"/>
</dbReference>
<dbReference type="Pfam" id="PF02458">
    <property type="entry name" value="Transferase"/>
    <property type="match status" value="2"/>
</dbReference>
<gene>
    <name evidence="2" type="ORF">CISIN_1g0393801mg</name>
</gene>